<organism evidence="1 2">
    <name type="scientific">Amycolatopsis camponoti</name>
    <dbReference type="NCBI Taxonomy" id="2606593"/>
    <lineage>
        <taxon>Bacteria</taxon>
        <taxon>Bacillati</taxon>
        <taxon>Actinomycetota</taxon>
        <taxon>Actinomycetes</taxon>
        <taxon>Pseudonocardiales</taxon>
        <taxon>Pseudonocardiaceae</taxon>
        <taxon>Amycolatopsis</taxon>
    </lineage>
</organism>
<protein>
    <recommendedName>
        <fullName evidence="3">Guanylate cyclase domain-containing protein</fullName>
    </recommendedName>
</protein>
<dbReference type="AlphaFoldDB" id="A0A6I8LQW3"/>
<sequence>MSWTDAWRWLWGCSPPVLAEPVADPVHHTIFVVEIEGFASAGRTTLHRLTLRAGLYEIVQRAFAACGVEWAACYHTDLGNGVLLLVPAEYPKAVFSELVPGALLAFLAEHNRAHQLPERIRLLAALHAGEVSYDAHGRTGTAIVHAFRLLQAEVVQDALADSGGDLAVIASGWFYEEIIQHSPASRPDRYEAVLVRVKETATRGFVRLLGQEAGTSRSR</sequence>
<proteinExistence type="predicted"/>
<accession>A0A6I8LQW3</accession>
<dbReference type="EMBL" id="CABVGP010000002">
    <property type="protein sequence ID" value="VVJ19472.1"/>
    <property type="molecule type" value="Genomic_DNA"/>
</dbReference>
<keyword evidence="2" id="KW-1185">Reference proteome</keyword>
<reference evidence="1 2" key="1">
    <citation type="submission" date="2019-09" db="EMBL/GenBank/DDBJ databases">
        <authorList>
            <person name="Leyn A S."/>
        </authorList>
    </citation>
    <scope>NUCLEOTIDE SEQUENCE [LARGE SCALE GENOMIC DNA]</scope>
    <source>
        <strain evidence="1">AA231_1</strain>
    </source>
</reference>
<gene>
    <name evidence="1" type="ORF">AA23TX_04493</name>
</gene>
<name>A0A6I8LQW3_9PSEU</name>
<evidence type="ECO:0000313" key="1">
    <source>
        <dbReference type="EMBL" id="VVJ19472.1"/>
    </source>
</evidence>
<dbReference type="Proteomes" id="UP000399805">
    <property type="component" value="Unassembled WGS sequence"/>
</dbReference>
<dbReference type="RefSeq" id="WP_155544733.1">
    <property type="nucleotide sequence ID" value="NZ_CABVGP010000002.1"/>
</dbReference>
<evidence type="ECO:0000313" key="2">
    <source>
        <dbReference type="Proteomes" id="UP000399805"/>
    </source>
</evidence>
<evidence type="ECO:0008006" key="3">
    <source>
        <dbReference type="Google" id="ProtNLM"/>
    </source>
</evidence>